<keyword evidence="2 6" id="KW-0378">Hydrolase</keyword>
<organism evidence="6 7">
    <name type="scientific">Erwinia tracheiphila</name>
    <dbReference type="NCBI Taxonomy" id="65700"/>
    <lineage>
        <taxon>Bacteria</taxon>
        <taxon>Pseudomonadati</taxon>
        <taxon>Pseudomonadota</taxon>
        <taxon>Gammaproteobacteria</taxon>
        <taxon>Enterobacterales</taxon>
        <taxon>Erwiniaceae</taxon>
        <taxon>Erwinia</taxon>
    </lineage>
</organism>
<keyword evidence="3" id="KW-0276">Fatty acid metabolism</keyword>
<comment type="caution">
    <text evidence="6">The sequence shown here is derived from an EMBL/GenBank/DDBJ whole genome shotgun (WGS) entry which is preliminary data.</text>
</comment>
<dbReference type="STRING" id="65700.SY86_14490"/>
<dbReference type="PANTHER" id="PTHR38764:SF1">
    <property type="entry name" value="ACYL CARRIER PROTEIN PHOSPHODIESTERASE"/>
    <property type="match status" value="1"/>
</dbReference>
<dbReference type="GO" id="GO:0008770">
    <property type="term" value="F:[acyl-carrier-protein] phosphodiesterase activity"/>
    <property type="evidence" value="ECO:0007669"/>
    <property type="project" value="UniProtKB-EC"/>
</dbReference>
<dbReference type="PIRSF" id="PIRSF011489">
    <property type="entry name" value="DUF479"/>
    <property type="match status" value="1"/>
</dbReference>
<evidence type="ECO:0000313" key="7">
    <source>
        <dbReference type="Proteomes" id="UP000033924"/>
    </source>
</evidence>
<sequence length="193" mass="22659">MNYLAHLHLVNLAGSLLCDNLMTNYVRGNPWDVWSQPIAEGIQLHRRIDVTTDTLPEVCPARALFRGKNRRVAPIALDVIWDHFLSLHWDTIQLEISLPTFLPDCYSVIQPELSSTPTRFQTLNHHLWAERWMVRYADAAWLEKVFIGIASRRRRLAAPGDSHRDFLDNYQNLIEIFWQFYPKIRNRAARKQL</sequence>
<evidence type="ECO:0000256" key="1">
    <source>
        <dbReference type="ARBA" id="ARBA00022516"/>
    </source>
</evidence>
<protein>
    <submittedName>
        <fullName evidence="6">ACP phosphodiesterase</fullName>
        <ecNumber evidence="6">3.1.4.14</ecNumber>
    </submittedName>
</protein>
<keyword evidence="7" id="KW-1185">Reference proteome</keyword>
<dbReference type="Proteomes" id="UP000033924">
    <property type="component" value="Unassembled WGS sequence"/>
</dbReference>
<dbReference type="EMBL" id="JXNU01000003">
    <property type="protein sequence ID" value="KKF36379.1"/>
    <property type="molecule type" value="Genomic_DNA"/>
</dbReference>
<reference evidence="6 7" key="1">
    <citation type="submission" date="2015-01" db="EMBL/GenBank/DDBJ databases">
        <title>Erwinia tracheiphila.</title>
        <authorList>
            <person name="Shapiro L.R."/>
        </authorList>
    </citation>
    <scope>NUCLEOTIDE SEQUENCE [LARGE SCALE GENOMIC DNA]</scope>
    <source>
        <strain evidence="6 7">BuffGH</strain>
    </source>
</reference>
<dbReference type="EC" id="3.1.4.14" evidence="6"/>
<dbReference type="AlphaFoldDB" id="A0A0M2KBQ4"/>
<keyword evidence="4" id="KW-0443">Lipid metabolism</keyword>
<dbReference type="RefSeq" id="WP_016190659.1">
    <property type="nucleotide sequence ID" value="NZ_CP089932.1"/>
</dbReference>
<gene>
    <name evidence="6" type="ORF">SY86_14490</name>
</gene>
<dbReference type="InterPro" id="IPR007431">
    <property type="entry name" value="ACP_PD"/>
</dbReference>
<evidence type="ECO:0000313" key="6">
    <source>
        <dbReference type="EMBL" id="KKF36379.1"/>
    </source>
</evidence>
<evidence type="ECO:0000256" key="5">
    <source>
        <dbReference type="ARBA" id="ARBA00023160"/>
    </source>
</evidence>
<evidence type="ECO:0000256" key="4">
    <source>
        <dbReference type="ARBA" id="ARBA00023098"/>
    </source>
</evidence>
<keyword evidence="1" id="KW-0444">Lipid biosynthesis</keyword>
<keyword evidence="5" id="KW-0275">Fatty acid biosynthesis</keyword>
<evidence type="ECO:0000256" key="3">
    <source>
        <dbReference type="ARBA" id="ARBA00022832"/>
    </source>
</evidence>
<dbReference type="PATRIC" id="fig|65700.7.peg.3631"/>
<dbReference type="Pfam" id="PF04336">
    <property type="entry name" value="ACP_PD"/>
    <property type="match status" value="1"/>
</dbReference>
<proteinExistence type="predicted"/>
<name>A0A0M2KBQ4_9GAMM</name>
<accession>A0A0M2KBQ4</accession>
<evidence type="ECO:0000256" key="2">
    <source>
        <dbReference type="ARBA" id="ARBA00022801"/>
    </source>
</evidence>
<dbReference type="PANTHER" id="PTHR38764">
    <property type="entry name" value="ACYL CARRIER PROTEIN PHOSPHODIESTERASE"/>
    <property type="match status" value="1"/>
</dbReference>
<dbReference type="GO" id="GO:0006633">
    <property type="term" value="P:fatty acid biosynthetic process"/>
    <property type="evidence" value="ECO:0007669"/>
    <property type="project" value="UniProtKB-KW"/>
</dbReference>